<feature type="compositionally biased region" description="Basic and acidic residues" evidence="1">
    <location>
        <begin position="95"/>
        <end position="107"/>
    </location>
</feature>
<accession>A0AA39XJH9</accession>
<reference evidence="3" key="1">
    <citation type="submission" date="2023-06" db="EMBL/GenBank/DDBJ databases">
        <title>Genome-scale phylogeny and comparative genomics of the fungal order Sordariales.</title>
        <authorList>
            <consortium name="Lawrence Berkeley National Laboratory"/>
            <person name="Hensen N."/>
            <person name="Bonometti L."/>
            <person name="Westerberg I."/>
            <person name="Brannstrom I.O."/>
            <person name="Guillou S."/>
            <person name="Cros-Aarteil S."/>
            <person name="Calhoun S."/>
            <person name="Haridas S."/>
            <person name="Kuo A."/>
            <person name="Mondo S."/>
            <person name="Pangilinan J."/>
            <person name="Riley R."/>
            <person name="LaButti K."/>
            <person name="Andreopoulos B."/>
            <person name="Lipzen A."/>
            <person name="Chen C."/>
            <person name="Yanf M."/>
            <person name="Daum C."/>
            <person name="Ng V."/>
            <person name="Clum A."/>
            <person name="Steindorff A."/>
            <person name="Ohm R."/>
            <person name="Martin F."/>
            <person name="Silar P."/>
            <person name="Natvig D."/>
            <person name="Lalanne C."/>
            <person name="Gautier V."/>
            <person name="Ament-velasquez S.L."/>
            <person name="Kruys A."/>
            <person name="Hutchinson M.I."/>
            <person name="Powell A.J."/>
            <person name="Barry K."/>
            <person name="Miller A.N."/>
            <person name="Grigoriev I.V."/>
            <person name="Debuchy R."/>
            <person name="Gladieux P."/>
            <person name="Thoren M.H."/>
            <person name="Johannesson H."/>
        </authorList>
    </citation>
    <scope>NUCLEOTIDE SEQUENCE</scope>
    <source>
        <strain evidence="3">SMH3391-2</strain>
    </source>
</reference>
<sequence>MSANDNAMARFLFAILQQKDLKDIDWNKVAHNPILTQEISNGHAARMRYSRFRASMLGLEPQRRNRVNPNRSRVSKKKKDELVKKEQLASSPNAKLDDSTIQQHDDSNSNNRASPPAAPGSSLMSMSMSPQIKDEMTFASPESQFGFPALTTTAMSGAQTHHSRMNNARLLTPCSDSDVMAASGGGFSPTLQTADYDFSSHHPHHQSHCLPDGVAWHHHHHHDAAYNGFAVDYGLDTYSSAFDDSHPDQQHAAEELGVHTAMMNDEEDSSDAMVKREEWDMHGYH</sequence>
<dbReference type="Pfam" id="PF22980">
    <property type="entry name" value="Myb_DNA-bind_8"/>
    <property type="match status" value="1"/>
</dbReference>
<evidence type="ECO:0000313" key="4">
    <source>
        <dbReference type="Proteomes" id="UP001174934"/>
    </source>
</evidence>
<organism evidence="3 4">
    <name type="scientific">Bombardia bombarda</name>
    <dbReference type="NCBI Taxonomy" id="252184"/>
    <lineage>
        <taxon>Eukaryota</taxon>
        <taxon>Fungi</taxon>
        <taxon>Dikarya</taxon>
        <taxon>Ascomycota</taxon>
        <taxon>Pezizomycotina</taxon>
        <taxon>Sordariomycetes</taxon>
        <taxon>Sordariomycetidae</taxon>
        <taxon>Sordariales</taxon>
        <taxon>Lasiosphaeriaceae</taxon>
        <taxon>Bombardia</taxon>
    </lineage>
</organism>
<gene>
    <name evidence="3" type="ORF">B0T17DRAFT_611731</name>
</gene>
<feature type="domain" description="Myb-like DNA-binding" evidence="2">
    <location>
        <begin position="8"/>
        <end position="55"/>
    </location>
</feature>
<feature type="compositionally biased region" description="Low complexity" evidence="1">
    <location>
        <begin position="108"/>
        <end position="126"/>
    </location>
</feature>
<proteinExistence type="predicted"/>
<evidence type="ECO:0000259" key="2">
    <source>
        <dbReference type="Pfam" id="PF22980"/>
    </source>
</evidence>
<protein>
    <recommendedName>
        <fullName evidence="2">Myb-like DNA-binding domain-containing protein</fullName>
    </recommendedName>
</protein>
<feature type="region of interest" description="Disordered" evidence="1">
    <location>
        <begin position="60"/>
        <end position="126"/>
    </location>
</feature>
<dbReference type="InterPro" id="IPR054505">
    <property type="entry name" value="Myb_DNA-bind_8"/>
</dbReference>
<dbReference type="Proteomes" id="UP001174934">
    <property type="component" value="Unassembled WGS sequence"/>
</dbReference>
<name>A0AA39XJH9_9PEZI</name>
<comment type="caution">
    <text evidence="3">The sequence shown here is derived from an EMBL/GenBank/DDBJ whole genome shotgun (WGS) entry which is preliminary data.</text>
</comment>
<evidence type="ECO:0000313" key="3">
    <source>
        <dbReference type="EMBL" id="KAK0634766.1"/>
    </source>
</evidence>
<dbReference type="EMBL" id="JAULSR010000001">
    <property type="protein sequence ID" value="KAK0634766.1"/>
    <property type="molecule type" value="Genomic_DNA"/>
</dbReference>
<evidence type="ECO:0000256" key="1">
    <source>
        <dbReference type="SAM" id="MobiDB-lite"/>
    </source>
</evidence>
<dbReference type="AlphaFoldDB" id="A0AA39XJH9"/>
<feature type="compositionally biased region" description="Basic and acidic residues" evidence="1">
    <location>
        <begin position="78"/>
        <end position="87"/>
    </location>
</feature>
<keyword evidence="4" id="KW-1185">Reference proteome</keyword>